<feature type="transmembrane region" description="Helical" evidence="1">
    <location>
        <begin position="58"/>
        <end position="80"/>
    </location>
</feature>
<dbReference type="AlphaFoldDB" id="A0A343THV4"/>
<feature type="transmembrane region" description="Helical" evidence="1">
    <location>
        <begin position="20"/>
        <end position="46"/>
    </location>
</feature>
<dbReference type="GeneID" id="37877383"/>
<feature type="transmembrane region" description="Helical" evidence="1">
    <location>
        <begin position="200"/>
        <end position="218"/>
    </location>
</feature>
<organism evidence="3 4">
    <name type="scientific">Halalkaliarchaeum desulfuricum</name>
    <dbReference type="NCBI Taxonomy" id="2055893"/>
    <lineage>
        <taxon>Archaea</taxon>
        <taxon>Methanobacteriati</taxon>
        <taxon>Methanobacteriota</taxon>
        <taxon>Stenosarchaea group</taxon>
        <taxon>Halobacteria</taxon>
        <taxon>Halobacteriales</taxon>
        <taxon>Haloferacaceae</taxon>
        <taxon>Halalkaliarchaeum</taxon>
    </lineage>
</organism>
<dbReference type="PANTHER" id="PTHR36435:SF1">
    <property type="entry name" value="CAAX AMINO TERMINAL PROTEASE FAMILY PROTEIN"/>
    <property type="match status" value="1"/>
</dbReference>
<feature type="domain" description="CAAX prenyl protease 2/Lysostaphin resistance protein A-like" evidence="2">
    <location>
        <begin position="139"/>
        <end position="237"/>
    </location>
</feature>
<proteinExistence type="predicted"/>
<keyword evidence="1" id="KW-0472">Membrane</keyword>
<feature type="transmembrane region" description="Helical" evidence="1">
    <location>
        <begin position="224"/>
        <end position="246"/>
    </location>
</feature>
<dbReference type="RefSeq" id="WP_119816011.1">
    <property type="nucleotide sequence ID" value="NZ_CP025066.1"/>
</dbReference>
<name>A0A343THV4_9EURY</name>
<gene>
    <name evidence="3" type="ORF">AArcSl_1038</name>
</gene>
<keyword evidence="4" id="KW-1185">Reference proteome</keyword>
<feature type="transmembrane region" description="Helical" evidence="1">
    <location>
        <begin position="172"/>
        <end position="193"/>
    </location>
</feature>
<dbReference type="PANTHER" id="PTHR36435">
    <property type="entry name" value="SLR1288 PROTEIN"/>
    <property type="match status" value="1"/>
</dbReference>
<dbReference type="OrthoDB" id="275779at2157"/>
<evidence type="ECO:0000313" key="4">
    <source>
        <dbReference type="Proteomes" id="UP000263012"/>
    </source>
</evidence>
<evidence type="ECO:0000256" key="1">
    <source>
        <dbReference type="SAM" id="Phobius"/>
    </source>
</evidence>
<protein>
    <submittedName>
        <fullName evidence="3">Abi/CAAX family protein</fullName>
    </submittedName>
</protein>
<dbReference type="Pfam" id="PF02517">
    <property type="entry name" value="Rce1-like"/>
    <property type="match status" value="1"/>
</dbReference>
<keyword evidence="1" id="KW-1133">Transmembrane helix</keyword>
<reference evidence="4" key="1">
    <citation type="submission" date="2017-11" db="EMBL/GenBank/DDBJ databases">
        <title>Phenotypic and genomic properties of facultatively anaerobic sulfur-reducing natronoarchaea from hypersaline soda lakes.</title>
        <authorList>
            <person name="Sorokin D.Y."/>
            <person name="Kublanov I.V."/>
            <person name="Roman P."/>
            <person name="Sinninghe Damste J.S."/>
            <person name="Golyshin P.N."/>
            <person name="Rojo D."/>
            <person name="Ciordia S."/>
            <person name="Mena M.D.C."/>
            <person name="Ferrer M."/>
            <person name="Messina E."/>
            <person name="Smedile F."/>
            <person name="La Spada G."/>
            <person name="La Cono V."/>
            <person name="Yakimov M.M."/>
        </authorList>
    </citation>
    <scope>NUCLEOTIDE SEQUENCE [LARGE SCALE GENOMIC DNA]</scope>
    <source>
        <strain evidence="4">AArc-Sl</strain>
    </source>
</reference>
<evidence type="ECO:0000313" key="3">
    <source>
        <dbReference type="EMBL" id="AUX08676.1"/>
    </source>
</evidence>
<evidence type="ECO:0000259" key="2">
    <source>
        <dbReference type="Pfam" id="PF02517"/>
    </source>
</evidence>
<dbReference type="Proteomes" id="UP000263012">
    <property type="component" value="Chromosome"/>
</dbReference>
<dbReference type="KEGG" id="hdf:AArcSl_1038"/>
<keyword evidence="1" id="KW-0812">Transmembrane</keyword>
<feature type="transmembrane region" description="Helical" evidence="1">
    <location>
        <begin position="95"/>
        <end position="119"/>
    </location>
</feature>
<dbReference type="InterPro" id="IPR003675">
    <property type="entry name" value="Rce1/LyrA-like_dom"/>
</dbReference>
<feature type="transmembrane region" description="Helical" evidence="1">
    <location>
        <begin position="140"/>
        <end position="160"/>
    </location>
</feature>
<dbReference type="GO" id="GO:0080120">
    <property type="term" value="P:CAAX-box protein maturation"/>
    <property type="evidence" value="ECO:0007669"/>
    <property type="project" value="UniProtKB-ARBA"/>
</dbReference>
<accession>A0A343THV4</accession>
<dbReference type="InterPro" id="IPR052710">
    <property type="entry name" value="CAAX_protease"/>
</dbReference>
<sequence>MSESPESGGGGTVSSVLYRLLQGVAVVLAAFAGAVVFAGAGIGALVSGGIVEPETVGYHLALTVLQFVGFGVGIAGYVAITDDRELIRYRFPTRYSWGLIGVGVVILLVVQFGFGFLLSELGLEAGQNEVIIIGRENPQFFLYMILVSIVVVGPVEELLFRGVVQGLLRRALSAWPAIVMASAFFGLVHVWAVRGTIEQQLLYAFVATVLGLILGYLYERTDNIVVPGLAHGLYNAVLFAIQYVAVTRAFI</sequence>
<dbReference type="GO" id="GO:0004175">
    <property type="term" value="F:endopeptidase activity"/>
    <property type="evidence" value="ECO:0007669"/>
    <property type="project" value="UniProtKB-ARBA"/>
</dbReference>
<dbReference type="EMBL" id="CP025066">
    <property type="protein sequence ID" value="AUX08676.1"/>
    <property type="molecule type" value="Genomic_DNA"/>
</dbReference>